<comment type="caution">
    <text evidence="3">The sequence shown here is derived from an EMBL/GenBank/DDBJ whole genome shotgun (WGS) entry which is preliminary data.</text>
</comment>
<accession>A0ABT0B6A3</accession>
<dbReference type="PANTHER" id="PTHR46401:SF2">
    <property type="entry name" value="GLYCOSYLTRANSFERASE WBBK-RELATED"/>
    <property type="match status" value="1"/>
</dbReference>
<dbReference type="RefSeq" id="WP_243996027.1">
    <property type="nucleotide sequence ID" value="NZ_JALHLE010000038.1"/>
</dbReference>
<evidence type="ECO:0000256" key="1">
    <source>
        <dbReference type="ARBA" id="ARBA00022679"/>
    </source>
</evidence>
<keyword evidence="1" id="KW-0808">Transferase</keyword>
<evidence type="ECO:0000313" key="3">
    <source>
        <dbReference type="EMBL" id="MCJ2180606.1"/>
    </source>
</evidence>
<dbReference type="Pfam" id="PF00534">
    <property type="entry name" value="Glycos_transf_1"/>
    <property type="match status" value="1"/>
</dbReference>
<evidence type="ECO:0000259" key="2">
    <source>
        <dbReference type="Pfam" id="PF00534"/>
    </source>
</evidence>
<dbReference type="Proteomes" id="UP001162880">
    <property type="component" value="Unassembled WGS sequence"/>
</dbReference>
<name>A0ABT0B6A3_9SPHN</name>
<reference evidence="3" key="1">
    <citation type="submission" date="2022-03" db="EMBL/GenBank/DDBJ databases">
        <title>Identification of a novel bacterium isolated from mangrove sediments.</title>
        <authorList>
            <person name="Pan X."/>
        </authorList>
    </citation>
    <scope>NUCLEOTIDE SEQUENCE</scope>
    <source>
        <strain evidence="3">B2580</strain>
    </source>
</reference>
<organism evidence="3 4">
    <name type="scientific">Novosphingobium album</name>
    <name type="common">ex Hu et al. 2023</name>
    <dbReference type="NCBI Taxonomy" id="2930093"/>
    <lineage>
        <taxon>Bacteria</taxon>
        <taxon>Pseudomonadati</taxon>
        <taxon>Pseudomonadota</taxon>
        <taxon>Alphaproteobacteria</taxon>
        <taxon>Sphingomonadales</taxon>
        <taxon>Sphingomonadaceae</taxon>
        <taxon>Novosphingobium</taxon>
    </lineage>
</organism>
<proteinExistence type="predicted"/>
<protein>
    <submittedName>
        <fullName evidence="3">Glycosyltransferase family 4 protein</fullName>
    </submittedName>
</protein>
<dbReference type="InterPro" id="IPR001296">
    <property type="entry name" value="Glyco_trans_1"/>
</dbReference>
<gene>
    <name evidence="3" type="ORF">MTR64_18700</name>
</gene>
<dbReference type="EMBL" id="JALHLE010000038">
    <property type="protein sequence ID" value="MCJ2180606.1"/>
    <property type="molecule type" value="Genomic_DNA"/>
</dbReference>
<evidence type="ECO:0000313" key="4">
    <source>
        <dbReference type="Proteomes" id="UP001162880"/>
    </source>
</evidence>
<dbReference type="SUPFAM" id="SSF53756">
    <property type="entry name" value="UDP-Glycosyltransferase/glycogen phosphorylase"/>
    <property type="match status" value="1"/>
</dbReference>
<sequence length="440" mass="48226">MTASRIFSPETIRIGIDGFNLAMPKGTGVANYGMNLARAVKAGGHPLDGVFGLDAGRVEEGREVAFFDLLGREMPVRPKAVAAAAARALAGVRLQEVPLTDRVEKRAFADRLPNFDRIFTSALLFQAADVHFRVTRSFLKVSMPDPPQVMHWTYPVPVRMVGAKNIYTLHDLVPLRMPYATLDEKDIYRRIISGCLAAGDRICTVSEASRRDIMETFNVPADKVVNTYQSSPVPDEVSQTDPSEDASMIQGLFSLEPKSYFLFFGALDPKKNLPRIIEAYLTSHSQSPLVIVGARDWGMAGERNALASGVRVYGHQASGRIVQLDYMPRALLCRMIRNAKAVIFPSLYEGFGLPVLEAIQLGTPVITSNVSSLPEVAGDAGLMVDPYDVRDIAAAIRQIDDNPLLVQSLRNAGVQQAELFSEENYQGRLEHLYSTTLGAG</sequence>
<dbReference type="CDD" id="cd03809">
    <property type="entry name" value="GT4_MtfB-like"/>
    <property type="match status" value="1"/>
</dbReference>
<dbReference type="PANTHER" id="PTHR46401">
    <property type="entry name" value="GLYCOSYLTRANSFERASE WBBK-RELATED"/>
    <property type="match status" value="1"/>
</dbReference>
<keyword evidence="4" id="KW-1185">Reference proteome</keyword>
<dbReference type="Gene3D" id="3.40.50.2000">
    <property type="entry name" value="Glycogen Phosphorylase B"/>
    <property type="match status" value="2"/>
</dbReference>
<feature type="domain" description="Glycosyl transferase family 1" evidence="2">
    <location>
        <begin position="256"/>
        <end position="413"/>
    </location>
</feature>